<dbReference type="GO" id="GO:0071949">
    <property type="term" value="F:FAD binding"/>
    <property type="evidence" value="ECO:0007669"/>
    <property type="project" value="InterPro"/>
</dbReference>
<evidence type="ECO:0000313" key="9">
    <source>
        <dbReference type="Proteomes" id="UP000235371"/>
    </source>
</evidence>
<comment type="similarity">
    <text evidence="2">Belongs to the oxygen-dependent FAD-linked oxidoreductase family.</text>
</comment>
<dbReference type="InParanoid" id="A0A2J6SFE9"/>
<gene>
    <name evidence="8" type="ORF">K444DRAFT_649057</name>
</gene>
<dbReference type="PANTHER" id="PTHR42973:SF39">
    <property type="entry name" value="FAD-BINDING PCMH-TYPE DOMAIN-CONTAINING PROTEIN"/>
    <property type="match status" value="1"/>
</dbReference>
<dbReference type="InterPro" id="IPR012951">
    <property type="entry name" value="BBE"/>
</dbReference>
<dbReference type="InterPro" id="IPR006093">
    <property type="entry name" value="Oxy_OxRdtase_FAD_BS"/>
</dbReference>
<evidence type="ECO:0000256" key="3">
    <source>
        <dbReference type="ARBA" id="ARBA00022630"/>
    </source>
</evidence>
<keyword evidence="9" id="KW-1185">Reference proteome</keyword>
<feature type="chain" id="PRO_5014327158" evidence="6">
    <location>
        <begin position="18"/>
        <end position="582"/>
    </location>
</feature>
<protein>
    <submittedName>
        <fullName evidence="8">FAD-binding domain-containing protein</fullName>
    </submittedName>
</protein>
<dbReference type="PROSITE" id="PS00862">
    <property type="entry name" value="OX2_COVAL_FAD"/>
    <property type="match status" value="1"/>
</dbReference>
<dbReference type="InterPro" id="IPR016169">
    <property type="entry name" value="FAD-bd_PCMH_sub2"/>
</dbReference>
<evidence type="ECO:0000256" key="5">
    <source>
        <dbReference type="ARBA" id="ARBA00023002"/>
    </source>
</evidence>
<dbReference type="Pfam" id="PF01565">
    <property type="entry name" value="FAD_binding_4"/>
    <property type="match status" value="1"/>
</dbReference>
<dbReference type="OrthoDB" id="9983560at2759"/>
<keyword evidence="4" id="KW-0274">FAD</keyword>
<proteinExistence type="inferred from homology"/>
<dbReference type="InterPro" id="IPR006094">
    <property type="entry name" value="Oxid_FAD_bind_N"/>
</dbReference>
<feature type="domain" description="FAD-binding PCMH-type" evidence="7">
    <location>
        <begin position="111"/>
        <end position="293"/>
    </location>
</feature>
<dbReference type="RefSeq" id="XP_024726399.1">
    <property type="nucleotide sequence ID" value="XM_024885533.1"/>
</dbReference>
<name>A0A2J6SFE9_9HELO</name>
<sequence length="582" mass="62936">MLCTVLQLLDHAITTLAHSHSQCKSTPGSHTWPSSHEWDRLNNSISGRLLQPPPPGAVCHPSQPTYDPSLCPSVVAGWNTSKWQSDDPISSMGNNFNNDTCLPDPNVPCSGEGYPVYVVNATCADDVKKGVDFARQHNIRLIVKGTGHDYLGRSVAPNSLSIWTLHISGLSFQDGFQPKGCKFSIDGAAVTAAAGTQMLEIDYKAHLKNLTIVGGGAGTVGVGGYLTGGGHSAFSSTYGLAADQVLEMEIVTPGGEILIINECQNADLFWATRGGGGSTFGVITSVTFKAYPSMPIITATGLLAASPGTDAFWDVFAKVLSQCPAWDDQGIMNYGFVARNFSGQFGLTAPVDAYVAYFIMPVLHPENTTDSFTAAINKVFDEATAGAPIEFQRAVSPQTYPDFWAWYNVNNGPLDAGYDQYLGSRLLDEKALTHNLTALAEAFRAATPLGGVTSVYLVGGHGVINAKPRGGSNAVNSAWRKAYVHSVIGVGWEPFDEAEKAKQTDLLNNVYTEALRKLAPDMGAYVNEAYTYEPNFQQTFWGTNYPRLLEIKRKVDPHDVFWCHPCVGNERWKEVDNMLCKV</sequence>
<dbReference type="EMBL" id="KZ613921">
    <property type="protein sequence ID" value="PMD49495.1"/>
    <property type="molecule type" value="Genomic_DNA"/>
</dbReference>
<evidence type="ECO:0000256" key="6">
    <source>
        <dbReference type="SAM" id="SignalP"/>
    </source>
</evidence>
<dbReference type="STRING" id="1095630.A0A2J6SFE9"/>
<reference evidence="8 9" key="1">
    <citation type="submission" date="2016-04" db="EMBL/GenBank/DDBJ databases">
        <title>A degradative enzymes factory behind the ericoid mycorrhizal symbiosis.</title>
        <authorList>
            <consortium name="DOE Joint Genome Institute"/>
            <person name="Martino E."/>
            <person name="Morin E."/>
            <person name="Grelet G."/>
            <person name="Kuo A."/>
            <person name="Kohler A."/>
            <person name="Daghino S."/>
            <person name="Barry K."/>
            <person name="Choi C."/>
            <person name="Cichocki N."/>
            <person name="Clum A."/>
            <person name="Copeland A."/>
            <person name="Hainaut M."/>
            <person name="Haridas S."/>
            <person name="Labutti K."/>
            <person name="Lindquist E."/>
            <person name="Lipzen A."/>
            <person name="Khouja H.-R."/>
            <person name="Murat C."/>
            <person name="Ohm R."/>
            <person name="Olson A."/>
            <person name="Spatafora J."/>
            <person name="Veneault-Fourrey C."/>
            <person name="Henrissat B."/>
            <person name="Grigoriev I."/>
            <person name="Martin F."/>
            <person name="Perotto S."/>
        </authorList>
    </citation>
    <scope>NUCLEOTIDE SEQUENCE [LARGE SCALE GENOMIC DNA]</scope>
    <source>
        <strain evidence="8 9">E</strain>
    </source>
</reference>
<dbReference type="InterPro" id="IPR016166">
    <property type="entry name" value="FAD-bd_PCMH"/>
</dbReference>
<dbReference type="PANTHER" id="PTHR42973">
    <property type="entry name" value="BINDING OXIDOREDUCTASE, PUTATIVE (AFU_ORTHOLOGUE AFUA_1G17690)-RELATED"/>
    <property type="match status" value="1"/>
</dbReference>
<evidence type="ECO:0000259" key="7">
    <source>
        <dbReference type="PROSITE" id="PS51387"/>
    </source>
</evidence>
<dbReference type="InterPro" id="IPR050416">
    <property type="entry name" value="FAD-linked_Oxidoreductase"/>
</dbReference>
<dbReference type="InterPro" id="IPR036318">
    <property type="entry name" value="FAD-bd_PCMH-like_sf"/>
</dbReference>
<keyword evidence="6" id="KW-0732">Signal</keyword>
<evidence type="ECO:0000256" key="1">
    <source>
        <dbReference type="ARBA" id="ARBA00001974"/>
    </source>
</evidence>
<evidence type="ECO:0000256" key="4">
    <source>
        <dbReference type="ARBA" id="ARBA00022827"/>
    </source>
</evidence>
<comment type="cofactor">
    <cofactor evidence="1">
        <name>FAD</name>
        <dbReference type="ChEBI" id="CHEBI:57692"/>
    </cofactor>
</comment>
<evidence type="ECO:0000313" key="8">
    <source>
        <dbReference type="EMBL" id="PMD49495.1"/>
    </source>
</evidence>
<dbReference type="Gene3D" id="3.30.465.10">
    <property type="match status" value="2"/>
</dbReference>
<organism evidence="8 9">
    <name type="scientific">Hyaloscypha bicolor E</name>
    <dbReference type="NCBI Taxonomy" id="1095630"/>
    <lineage>
        <taxon>Eukaryota</taxon>
        <taxon>Fungi</taxon>
        <taxon>Dikarya</taxon>
        <taxon>Ascomycota</taxon>
        <taxon>Pezizomycotina</taxon>
        <taxon>Leotiomycetes</taxon>
        <taxon>Helotiales</taxon>
        <taxon>Hyaloscyphaceae</taxon>
        <taxon>Hyaloscypha</taxon>
        <taxon>Hyaloscypha bicolor</taxon>
    </lineage>
</organism>
<keyword evidence="5" id="KW-0560">Oxidoreductase</keyword>
<dbReference type="SUPFAM" id="SSF56176">
    <property type="entry name" value="FAD-binding/transporter-associated domain-like"/>
    <property type="match status" value="1"/>
</dbReference>
<keyword evidence="3" id="KW-0285">Flavoprotein</keyword>
<dbReference type="Proteomes" id="UP000235371">
    <property type="component" value="Unassembled WGS sequence"/>
</dbReference>
<accession>A0A2J6SFE9</accession>
<dbReference type="Pfam" id="PF08031">
    <property type="entry name" value="BBE"/>
    <property type="match status" value="1"/>
</dbReference>
<dbReference type="GeneID" id="36593610"/>
<dbReference type="AlphaFoldDB" id="A0A2J6SFE9"/>
<dbReference type="GO" id="GO:0016491">
    <property type="term" value="F:oxidoreductase activity"/>
    <property type="evidence" value="ECO:0007669"/>
    <property type="project" value="UniProtKB-KW"/>
</dbReference>
<evidence type="ECO:0000256" key="2">
    <source>
        <dbReference type="ARBA" id="ARBA00005466"/>
    </source>
</evidence>
<dbReference type="PROSITE" id="PS51387">
    <property type="entry name" value="FAD_PCMH"/>
    <property type="match status" value="1"/>
</dbReference>
<feature type="signal peptide" evidence="6">
    <location>
        <begin position="1"/>
        <end position="17"/>
    </location>
</feature>